<accession>X6LUC0</accession>
<dbReference type="CDD" id="cd00081">
    <property type="entry name" value="Hint"/>
    <property type="match status" value="1"/>
</dbReference>
<feature type="coiled-coil region" evidence="1">
    <location>
        <begin position="80"/>
        <end position="110"/>
    </location>
</feature>
<dbReference type="InterPro" id="IPR003652">
    <property type="entry name" value="Ataxin_AXH_dom"/>
</dbReference>
<reference evidence="3 4" key="1">
    <citation type="journal article" date="2013" name="Curr. Biol.">
        <title>The Genome of the Foraminiferan Reticulomyxa filosa.</title>
        <authorList>
            <person name="Glockner G."/>
            <person name="Hulsmann N."/>
            <person name="Schleicher M."/>
            <person name="Noegel A.A."/>
            <person name="Eichinger L."/>
            <person name="Gallinger C."/>
            <person name="Pawlowski J."/>
            <person name="Sierra R."/>
            <person name="Euteneuer U."/>
            <person name="Pillet L."/>
            <person name="Moustafa A."/>
            <person name="Platzer M."/>
            <person name="Groth M."/>
            <person name="Szafranski K."/>
            <person name="Schliwa M."/>
        </authorList>
    </citation>
    <scope>NUCLEOTIDE SEQUENCE [LARGE SCALE GENOMIC DNA]</scope>
</reference>
<protein>
    <submittedName>
        <fullName evidence="3">YD repeat protein</fullName>
    </submittedName>
</protein>
<evidence type="ECO:0000259" key="2">
    <source>
        <dbReference type="Pfam" id="PF08517"/>
    </source>
</evidence>
<dbReference type="GO" id="GO:0003723">
    <property type="term" value="F:RNA binding"/>
    <property type="evidence" value="ECO:0007669"/>
    <property type="project" value="InterPro"/>
</dbReference>
<feature type="domain" description="AXH" evidence="2">
    <location>
        <begin position="168"/>
        <end position="292"/>
    </location>
</feature>
<keyword evidence="1" id="KW-0175">Coiled coil</keyword>
<evidence type="ECO:0000313" key="4">
    <source>
        <dbReference type="Proteomes" id="UP000023152"/>
    </source>
</evidence>
<gene>
    <name evidence="3" type="ORF">RFI_32662</name>
</gene>
<proteinExistence type="predicted"/>
<dbReference type="Proteomes" id="UP000023152">
    <property type="component" value="Unassembled WGS sequence"/>
</dbReference>
<dbReference type="InterPro" id="IPR030934">
    <property type="entry name" value="Intein_C"/>
</dbReference>
<dbReference type="EMBL" id="ASPP01028993">
    <property type="protein sequence ID" value="ETO04737.1"/>
    <property type="molecule type" value="Genomic_DNA"/>
</dbReference>
<dbReference type="PROSITE" id="PS50818">
    <property type="entry name" value="INTEIN_C_TER"/>
    <property type="match status" value="1"/>
</dbReference>
<dbReference type="InterPro" id="IPR036844">
    <property type="entry name" value="Hint_dom_sf"/>
</dbReference>
<keyword evidence="4" id="KW-1185">Reference proteome</keyword>
<organism evidence="3 4">
    <name type="scientific">Reticulomyxa filosa</name>
    <dbReference type="NCBI Taxonomy" id="46433"/>
    <lineage>
        <taxon>Eukaryota</taxon>
        <taxon>Sar</taxon>
        <taxon>Rhizaria</taxon>
        <taxon>Retaria</taxon>
        <taxon>Foraminifera</taxon>
        <taxon>Monothalamids</taxon>
        <taxon>Reticulomyxidae</taxon>
        <taxon>Reticulomyxa</taxon>
    </lineage>
</organism>
<evidence type="ECO:0000256" key="1">
    <source>
        <dbReference type="SAM" id="Coils"/>
    </source>
</evidence>
<dbReference type="Gene3D" id="2.170.16.10">
    <property type="entry name" value="Hedgehog/Intein (Hint) domain"/>
    <property type="match status" value="1"/>
</dbReference>
<dbReference type="Pfam" id="PF08517">
    <property type="entry name" value="AXH"/>
    <property type="match status" value="1"/>
</dbReference>
<comment type="caution">
    <text evidence="3">The sequence shown here is derived from an EMBL/GenBank/DDBJ whole genome shotgun (WGS) entry which is preliminary data.</text>
</comment>
<dbReference type="SUPFAM" id="SSF51294">
    <property type="entry name" value="Hedgehog/intein (Hint) domain"/>
    <property type="match status" value="1"/>
</dbReference>
<dbReference type="AlphaFoldDB" id="X6LUC0"/>
<name>X6LUC0_RETFI</name>
<sequence length="342" mass="39141">MRQFVSPKFKPFVRVKYRLFVFLQKKNMKCRNQWRPKNVFRPESHIVFPKLTTLVEKFEKREGKSITSKSIDLLKPEERRDMAKRVNRQLKKQLEEQKNLEDELEKLQNAKDPKESCAEVIKLLNSTSLDPMPDRGMCVACSCVINQTKKQRGEKKENNPFVQVSSCFVAGTEILVSKAGEHKKIEDLEIGDTVICLVPTHGTFKESIDCDIKDIPKHFVDAVVTAIHKSPAFHICSIQYRNQSTNEERTIECTDSHPLYVYKEGWKNVSGVAKRQYAFEIGTLKVGDALCLQSGDLAYITHIHRTCLKDPITVFNLTASKGHTFFANHVFVHNKCGPCAIL</sequence>
<evidence type="ECO:0000313" key="3">
    <source>
        <dbReference type="EMBL" id="ETO04737.1"/>
    </source>
</evidence>